<evidence type="ECO:0000313" key="9">
    <source>
        <dbReference type="Proteomes" id="UP001208570"/>
    </source>
</evidence>
<dbReference type="PROSITE" id="PS50088">
    <property type="entry name" value="ANK_REPEAT"/>
    <property type="match status" value="1"/>
</dbReference>
<comment type="subunit">
    <text evidence="2">Homotetramer.</text>
</comment>
<dbReference type="GO" id="GO:0004359">
    <property type="term" value="F:glutaminase activity"/>
    <property type="evidence" value="ECO:0007669"/>
    <property type="project" value="UniProtKB-EC"/>
</dbReference>
<feature type="repeat" description="ANK" evidence="6">
    <location>
        <begin position="375"/>
        <end position="398"/>
    </location>
</feature>
<keyword evidence="9" id="KW-1185">Reference proteome</keyword>
<dbReference type="InterPro" id="IPR015868">
    <property type="entry name" value="Glutaminase"/>
</dbReference>
<evidence type="ECO:0000256" key="6">
    <source>
        <dbReference type="PROSITE-ProRule" id="PRU00023"/>
    </source>
</evidence>
<feature type="compositionally biased region" description="Basic and acidic residues" evidence="7">
    <location>
        <begin position="184"/>
        <end position="202"/>
    </location>
</feature>
<dbReference type="FunFam" id="1.25.40.20:FF:000069">
    <property type="entry name" value="Glutaminase, isoform E"/>
    <property type="match status" value="1"/>
</dbReference>
<dbReference type="AlphaFoldDB" id="A0AAD9N9A0"/>
<dbReference type="PANTHER" id="PTHR12544">
    <property type="entry name" value="GLUTAMINASE"/>
    <property type="match status" value="1"/>
</dbReference>
<dbReference type="SUPFAM" id="SSF56601">
    <property type="entry name" value="beta-lactamase/transpeptidase-like"/>
    <property type="match status" value="1"/>
</dbReference>
<evidence type="ECO:0000256" key="2">
    <source>
        <dbReference type="ARBA" id="ARBA00011881"/>
    </source>
</evidence>
<feature type="region of interest" description="Disordered" evidence="7">
    <location>
        <begin position="167"/>
        <end position="203"/>
    </location>
</feature>
<evidence type="ECO:0000256" key="4">
    <source>
        <dbReference type="ARBA" id="ARBA00022801"/>
    </source>
</evidence>
<sequence length="435" mass="48940">MYSNIEKSHVRTVIGENIDIIQRAFTAELVIPEFKEFKTTLDELYQRIKQNKGGTPASYIPQLARVNPNYWGLSLCTIDGQRHSVGDTKIPFSIQSTSKPINYALAVSEMGGDEVHRYVGHEPSGESFNHIKLGHGNKPHNPMINAGAIMVASLLKRKLKLADRFDSVPRDDLNGPESKCNPEQLEHADSHVQPKLQGDDPHRKKVQNSFRKLSGGEFVGFSNTTFLSERETADRNFALAYYMKENKCFPEDHFVLHENLDFYFQVGLPAKSGVSGIIMLVIPNVAGICLWSPPLDKFGNSVRGIQFCEELVKLFNFHHYDNLRHTLQKMDPRIRRVDVQGSHVVKLLFSASNGDLTALRRMALAGNNMEAVDYDGRSALHLAAAEGQLECVRFLLEKCKVDANPKDRWGQTPYDDAVKFGKEQVAAFLDRVAEK</sequence>
<dbReference type="Gene3D" id="3.40.710.10">
    <property type="entry name" value="DD-peptidase/beta-lactamase superfamily"/>
    <property type="match status" value="2"/>
</dbReference>
<dbReference type="SUPFAM" id="SSF48403">
    <property type="entry name" value="Ankyrin repeat"/>
    <property type="match status" value="1"/>
</dbReference>
<dbReference type="PROSITE" id="PS50297">
    <property type="entry name" value="ANK_REP_REGION"/>
    <property type="match status" value="1"/>
</dbReference>
<dbReference type="EMBL" id="JAODUP010000163">
    <property type="protein sequence ID" value="KAK2158814.1"/>
    <property type="molecule type" value="Genomic_DNA"/>
</dbReference>
<keyword evidence="6" id="KW-0040">ANK repeat</keyword>
<gene>
    <name evidence="8" type="ORF">LSH36_163g00018</name>
</gene>
<dbReference type="Proteomes" id="UP001208570">
    <property type="component" value="Unassembled WGS sequence"/>
</dbReference>
<keyword evidence="4" id="KW-0378">Hydrolase</keyword>
<comment type="catalytic activity">
    <reaction evidence="5">
        <text>L-glutamine + H2O = L-glutamate + NH4(+)</text>
        <dbReference type="Rhea" id="RHEA:15889"/>
        <dbReference type="ChEBI" id="CHEBI:15377"/>
        <dbReference type="ChEBI" id="CHEBI:28938"/>
        <dbReference type="ChEBI" id="CHEBI:29985"/>
        <dbReference type="ChEBI" id="CHEBI:58359"/>
        <dbReference type="EC" id="3.5.1.2"/>
    </reaction>
</comment>
<evidence type="ECO:0000256" key="7">
    <source>
        <dbReference type="SAM" id="MobiDB-lite"/>
    </source>
</evidence>
<dbReference type="EC" id="3.5.1.2" evidence="3"/>
<organism evidence="8 9">
    <name type="scientific">Paralvinella palmiformis</name>
    <dbReference type="NCBI Taxonomy" id="53620"/>
    <lineage>
        <taxon>Eukaryota</taxon>
        <taxon>Metazoa</taxon>
        <taxon>Spiralia</taxon>
        <taxon>Lophotrochozoa</taxon>
        <taxon>Annelida</taxon>
        <taxon>Polychaeta</taxon>
        <taxon>Sedentaria</taxon>
        <taxon>Canalipalpata</taxon>
        <taxon>Terebellida</taxon>
        <taxon>Terebelliformia</taxon>
        <taxon>Alvinellidae</taxon>
        <taxon>Paralvinella</taxon>
    </lineage>
</organism>
<comment type="similarity">
    <text evidence="1">Belongs to the glutaminase family.</text>
</comment>
<dbReference type="SMART" id="SM00248">
    <property type="entry name" value="ANK"/>
    <property type="match status" value="1"/>
</dbReference>
<dbReference type="InterPro" id="IPR036770">
    <property type="entry name" value="Ankyrin_rpt-contain_sf"/>
</dbReference>
<dbReference type="GO" id="GO:0006537">
    <property type="term" value="P:glutamate biosynthetic process"/>
    <property type="evidence" value="ECO:0007669"/>
    <property type="project" value="TreeGrafter"/>
</dbReference>
<dbReference type="Gene3D" id="1.25.40.20">
    <property type="entry name" value="Ankyrin repeat-containing domain"/>
    <property type="match status" value="1"/>
</dbReference>
<dbReference type="InterPro" id="IPR012338">
    <property type="entry name" value="Beta-lactam/transpept-like"/>
</dbReference>
<dbReference type="InterPro" id="IPR002110">
    <property type="entry name" value="Ankyrin_rpt"/>
</dbReference>
<dbReference type="PANTHER" id="PTHR12544:SF29">
    <property type="entry name" value="GLUTAMINASE"/>
    <property type="match status" value="1"/>
</dbReference>
<dbReference type="Pfam" id="PF04960">
    <property type="entry name" value="Glutaminase"/>
    <property type="match status" value="2"/>
</dbReference>
<evidence type="ECO:0000256" key="3">
    <source>
        <dbReference type="ARBA" id="ARBA00012918"/>
    </source>
</evidence>
<reference evidence="8" key="1">
    <citation type="journal article" date="2023" name="Mol. Biol. Evol.">
        <title>Third-Generation Sequencing Reveals the Adaptive Role of the Epigenome in Three Deep-Sea Polychaetes.</title>
        <authorList>
            <person name="Perez M."/>
            <person name="Aroh O."/>
            <person name="Sun Y."/>
            <person name="Lan Y."/>
            <person name="Juniper S.K."/>
            <person name="Young C.R."/>
            <person name="Angers B."/>
            <person name="Qian P.Y."/>
        </authorList>
    </citation>
    <scope>NUCLEOTIDE SEQUENCE</scope>
    <source>
        <strain evidence="8">P08H-3</strain>
    </source>
</reference>
<evidence type="ECO:0000256" key="5">
    <source>
        <dbReference type="ARBA" id="ARBA00049534"/>
    </source>
</evidence>
<name>A0AAD9N9A0_9ANNE</name>
<proteinExistence type="inferred from homology"/>
<accession>A0AAD9N9A0</accession>
<evidence type="ECO:0000256" key="1">
    <source>
        <dbReference type="ARBA" id="ARBA00011076"/>
    </source>
</evidence>
<comment type="caution">
    <text evidence="8">The sequence shown here is derived from an EMBL/GenBank/DDBJ whole genome shotgun (WGS) entry which is preliminary data.</text>
</comment>
<protein>
    <recommendedName>
        <fullName evidence="3">glutaminase</fullName>
        <ecNumber evidence="3">3.5.1.2</ecNumber>
    </recommendedName>
</protein>
<evidence type="ECO:0000313" key="8">
    <source>
        <dbReference type="EMBL" id="KAK2158814.1"/>
    </source>
</evidence>
<dbReference type="GO" id="GO:0006543">
    <property type="term" value="P:L-glutamine catabolic process"/>
    <property type="evidence" value="ECO:0007669"/>
    <property type="project" value="TreeGrafter"/>
</dbReference>
<dbReference type="Pfam" id="PF12796">
    <property type="entry name" value="Ank_2"/>
    <property type="match status" value="1"/>
</dbReference>